<dbReference type="RefSeq" id="WP_182546380.1">
    <property type="nucleotide sequence ID" value="NZ_JACGWZ010000007.1"/>
</dbReference>
<dbReference type="NCBIfam" id="TIGR01525">
    <property type="entry name" value="ATPase-IB_hvy"/>
    <property type="match status" value="1"/>
</dbReference>
<dbReference type="PROSITE" id="PS50846">
    <property type="entry name" value="HMA_2"/>
    <property type="match status" value="1"/>
</dbReference>
<evidence type="ECO:0000256" key="11">
    <source>
        <dbReference type="ARBA" id="ARBA00074171"/>
    </source>
</evidence>
<dbReference type="SFLD" id="SFLDG00002">
    <property type="entry name" value="C1.7:_P-type_atpase_like"/>
    <property type="match status" value="1"/>
</dbReference>
<comment type="similarity">
    <text evidence="2 12">Belongs to the cation transport ATPase (P-type) (TC 3.A.3) family. Type IB subfamily.</text>
</comment>
<dbReference type="InterPro" id="IPR027256">
    <property type="entry name" value="P-typ_ATPase_IB"/>
</dbReference>
<sequence>MTGTALSTTQETELAIGGMTCASCATRVERKLNKLDGVTATVNFATEQARIEHPGGVELDRLVDAVEAAGYSATLPRSAEEAGQEPDTAEDPRTASLRHRFVVSAILGAPVIALSMVPAWQFTYWQWLVLTLASPVVVWGAWPFHRATAANLRHGSTTMDTLVSMGVTVAYLWSLYALFLGAAGRAGMTHEFSLVPRPTSNADIYLEVAVGVTVFLLLGRWLEERAKRRAGAALRALLELGASEVTVLRDGREERIAVDQLRVGDEFLVRPGEKIATDGTVLRGSSAVDRSMLTGESVPVEVAEGDEVTGATINTGGRLVVRATRVGSDTELARMTKLVTEAQSGKARVQRLADRISAVFVPVVLAIAALTVVGWSLTGRPVELAVTAAVTVLVVACPCALGLATPTALLAGTGRGAQFGLLVKGPEVLESTRRVDTVVLDKTGTVTTGRMSVVEVVPGAGRTREDVLRVAGALEAPSEHPIARSIAVTARSELGDVAEVEDFRNVEGLGVSGRLGTETALAGRASLLEQHSVEMPPELERERERAEAAGRTVVAVARGEAAVGLVVVADGLKPGSVEAVRRLRDLGLRPMLLTGDNTTVAAAVAGEVGIDSTDVIAGVLPDRKIEVVRELRSQGRTVAMVGDGINDAPALAAADLGLAIGTGTDVAIEAGDITLVRGDLRAAGDAIRLSRRTLGTIKGNLFWAFAYNVAALPIAAAGLLNPMLAGAAMAFSSVFVVTNSLRLRRFRATSDDG</sequence>
<dbReference type="GO" id="GO:0005524">
    <property type="term" value="F:ATP binding"/>
    <property type="evidence" value="ECO:0007669"/>
    <property type="project" value="UniProtKB-UniRule"/>
</dbReference>
<dbReference type="EMBL" id="JACGWZ010000007">
    <property type="protein sequence ID" value="MBA8827206.1"/>
    <property type="molecule type" value="Genomic_DNA"/>
</dbReference>
<dbReference type="SUPFAM" id="SSF56784">
    <property type="entry name" value="HAD-like"/>
    <property type="match status" value="1"/>
</dbReference>
<evidence type="ECO:0000256" key="4">
    <source>
        <dbReference type="ARBA" id="ARBA00022723"/>
    </source>
</evidence>
<keyword evidence="6 12" id="KW-0067">ATP-binding</keyword>
<dbReference type="SFLD" id="SFLDS00003">
    <property type="entry name" value="Haloacid_Dehalogenase"/>
    <property type="match status" value="1"/>
</dbReference>
<keyword evidence="8 12" id="KW-1133">Transmembrane helix</keyword>
<evidence type="ECO:0000256" key="10">
    <source>
        <dbReference type="ARBA" id="ARBA00049360"/>
    </source>
</evidence>
<comment type="subcellular location">
    <subcellularLocation>
        <location evidence="1">Cell membrane</location>
        <topology evidence="1">Multi-pass membrane protein</topology>
    </subcellularLocation>
</comment>
<accession>A0A839E3Q1</accession>
<dbReference type="CDD" id="cd02094">
    <property type="entry name" value="P-type_ATPase_Cu-like"/>
    <property type="match status" value="1"/>
</dbReference>
<dbReference type="GO" id="GO:0005886">
    <property type="term" value="C:plasma membrane"/>
    <property type="evidence" value="ECO:0007669"/>
    <property type="project" value="UniProtKB-SubCell"/>
</dbReference>
<dbReference type="PRINTS" id="PR00120">
    <property type="entry name" value="HATPASE"/>
</dbReference>
<keyword evidence="16" id="KW-1185">Reference proteome</keyword>
<feature type="transmembrane region" description="Helical" evidence="12">
    <location>
        <begin position="124"/>
        <end position="142"/>
    </location>
</feature>
<dbReference type="Gene3D" id="3.40.50.1000">
    <property type="entry name" value="HAD superfamily/HAD-like"/>
    <property type="match status" value="1"/>
</dbReference>
<evidence type="ECO:0000313" key="15">
    <source>
        <dbReference type="EMBL" id="MBA8827206.1"/>
    </source>
</evidence>
<dbReference type="SUPFAM" id="SSF55008">
    <property type="entry name" value="HMA, heavy metal-associated domain"/>
    <property type="match status" value="1"/>
</dbReference>
<evidence type="ECO:0000313" key="16">
    <source>
        <dbReference type="Proteomes" id="UP000569329"/>
    </source>
</evidence>
<feature type="transmembrane region" description="Helical" evidence="12">
    <location>
        <begin position="384"/>
        <end position="405"/>
    </location>
</feature>
<dbReference type="Gene3D" id="2.70.150.10">
    <property type="entry name" value="Calcium-transporting ATPase, cytoplasmic transduction domain A"/>
    <property type="match status" value="1"/>
</dbReference>
<evidence type="ECO:0000256" key="7">
    <source>
        <dbReference type="ARBA" id="ARBA00022967"/>
    </source>
</evidence>
<comment type="caution">
    <text evidence="15">The sequence shown here is derived from an EMBL/GenBank/DDBJ whole genome shotgun (WGS) entry which is preliminary data.</text>
</comment>
<dbReference type="InterPro" id="IPR036163">
    <property type="entry name" value="HMA_dom_sf"/>
</dbReference>
<dbReference type="PANTHER" id="PTHR43520:SF8">
    <property type="entry name" value="P-TYPE CU(+) TRANSPORTER"/>
    <property type="match status" value="1"/>
</dbReference>
<evidence type="ECO:0000256" key="6">
    <source>
        <dbReference type="ARBA" id="ARBA00022840"/>
    </source>
</evidence>
<dbReference type="GO" id="GO:0016887">
    <property type="term" value="F:ATP hydrolysis activity"/>
    <property type="evidence" value="ECO:0007669"/>
    <property type="project" value="InterPro"/>
</dbReference>
<dbReference type="PROSITE" id="PS00154">
    <property type="entry name" value="ATPASE_E1_E2"/>
    <property type="match status" value="1"/>
</dbReference>
<feature type="region of interest" description="Disordered" evidence="13">
    <location>
        <begin position="74"/>
        <end position="93"/>
    </location>
</feature>
<dbReference type="InterPro" id="IPR023298">
    <property type="entry name" value="ATPase_P-typ_TM_dom_sf"/>
</dbReference>
<feature type="transmembrane region" description="Helical" evidence="12">
    <location>
        <begin position="204"/>
        <end position="222"/>
    </location>
</feature>
<keyword evidence="9 12" id="KW-0472">Membrane</keyword>
<dbReference type="PANTHER" id="PTHR43520">
    <property type="entry name" value="ATP7, ISOFORM B"/>
    <property type="match status" value="1"/>
</dbReference>
<keyword evidence="4 12" id="KW-0479">Metal-binding</keyword>
<dbReference type="NCBIfam" id="TIGR01511">
    <property type="entry name" value="ATPase-IB1_Cu"/>
    <property type="match status" value="1"/>
</dbReference>
<dbReference type="GO" id="GO:0043682">
    <property type="term" value="F:P-type divalent copper transporter activity"/>
    <property type="evidence" value="ECO:0007669"/>
    <property type="project" value="TreeGrafter"/>
</dbReference>
<feature type="transmembrane region" description="Helical" evidence="12">
    <location>
        <begin position="723"/>
        <end position="741"/>
    </location>
</feature>
<gene>
    <name evidence="15" type="ORF">FHX42_004590</name>
</gene>
<dbReference type="GO" id="GO:0055070">
    <property type="term" value="P:copper ion homeostasis"/>
    <property type="evidence" value="ECO:0007669"/>
    <property type="project" value="TreeGrafter"/>
</dbReference>
<dbReference type="Proteomes" id="UP000569329">
    <property type="component" value="Unassembled WGS sequence"/>
</dbReference>
<evidence type="ECO:0000256" key="2">
    <source>
        <dbReference type="ARBA" id="ARBA00006024"/>
    </source>
</evidence>
<dbReference type="Gene3D" id="3.30.70.100">
    <property type="match status" value="1"/>
</dbReference>
<evidence type="ECO:0000256" key="12">
    <source>
        <dbReference type="RuleBase" id="RU362081"/>
    </source>
</evidence>
<protein>
    <recommendedName>
        <fullName evidence="11">Cation-transporting P-type ATPase B</fullName>
    </recommendedName>
</protein>
<feature type="transmembrane region" description="Helical" evidence="12">
    <location>
        <begin position="356"/>
        <end position="378"/>
    </location>
</feature>
<dbReference type="AlphaFoldDB" id="A0A839E3Q1"/>
<dbReference type="Pfam" id="PF00702">
    <property type="entry name" value="Hydrolase"/>
    <property type="match status" value="1"/>
</dbReference>
<evidence type="ECO:0000256" key="1">
    <source>
        <dbReference type="ARBA" id="ARBA00004651"/>
    </source>
</evidence>
<evidence type="ECO:0000256" key="5">
    <source>
        <dbReference type="ARBA" id="ARBA00022741"/>
    </source>
</evidence>
<dbReference type="InterPro" id="IPR023214">
    <property type="entry name" value="HAD_sf"/>
</dbReference>
<dbReference type="Gene3D" id="3.40.1110.10">
    <property type="entry name" value="Calcium-transporting ATPase, cytoplasmic domain N"/>
    <property type="match status" value="1"/>
</dbReference>
<keyword evidence="3 12" id="KW-0812">Transmembrane</keyword>
<dbReference type="PROSITE" id="PS01047">
    <property type="entry name" value="HMA_1"/>
    <property type="match status" value="1"/>
</dbReference>
<dbReference type="InterPro" id="IPR059000">
    <property type="entry name" value="ATPase_P-type_domA"/>
</dbReference>
<dbReference type="NCBIfam" id="TIGR01494">
    <property type="entry name" value="ATPase_P-type"/>
    <property type="match status" value="1"/>
</dbReference>
<proteinExistence type="inferred from homology"/>
<keyword evidence="5 12" id="KW-0547">Nucleotide-binding</keyword>
<dbReference type="CDD" id="cd00371">
    <property type="entry name" value="HMA"/>
    <property type="match status" value="1"/>
</dbReference>
<keyword evidence="12" id="KW-1003">Cell membrane</keyword>
<dbReference type="PRINTS" id="PR00119">
    <property type="entry name" value="CATATPASE"/>
</dbReference>
<dbReference type="GO" id="GO:0005507">
    <property type="term" value="F:copper ion binding"/>
    <property type="evidence" value="ECO:0007669"/>
    <property type="project" value="TreeGrafter"/>
</dbReference>
<dbReference type="Pfam" id="PF00403">
    <property type="entry name" value="HMA"/>
    <property type="match status" value="1"/>
</dbReference>
<dbReference type="InterPro" id="IPR008250">
    <property type="entry name" value="ATPase_P-typ_transduc_dom_A_sf"/>
</dbReference>
<feature type="transmembrane region" description="Helical" evidence="12">
    <location>
        <begin position="162"/>
        <end position="184"/>
    </location>
</feature>
<dbReference type="SUPFAM" id="SSF81665">
    <property type="entry name" value="Calcium ATPase, transmembrane domain M"/>
    <property type="match status" value="1"/>
</dbReference>
<comment type="catalytic activity">
    <reaction evidence="10">
        <text>ATP + H2O = ADP + phosphate + H(+)</text>
        <dbReference type="Rhea" id="RHEA:13065"/>
        <dbReference type="ChEBI" id="CHEBI:15377"/>
        <dbReference type="ChEBI" id="CHEBI:15378"/>
        <dbReference type="ChEBI" id="CHEBI:30616"/>
        <dbReference type="ChEBI" id="CHEBI:43474"/>
        <dbReference type="ChEBI" id="CHEBI:456216"/>
    </reaction>
</comment>
<evidence type="ECO:0000256" key="3">
    <source>
        <dbReference type="ARBA" id="ARBA00022692"/>
    </source>
</evidence>
<dbReference type="InterPro" id="IPR036412">
    <property type="entry name" value="HAD-like_sf"/>
</dbReference>
<dbReference type="InterPro" id="IPR044492">
    <property type="entry name" value="P_typ_ATPase_HD_dom"/>
</dbReference>
<dbReference type="FunFam" id="3.30.70.100:FF:000005">
    <property type="entry name" value="Copper-exporting P-type ATPase A"/>
    <property type="match status" value="1"/>
</dbReference>
<feature type="transmembrane region" description="Helical" evidence="12">
    <location>
        <begin position="101"/>
        <end position="118"/>
    </location>
</feature>
<feature type="transmembrane region" description="Helical" evidence="12">
    <location>
        <begin position="700"/>
        <end position="717"/>
    </location>
</feature>
<dbReference type="InterPro" id="IPR001757">
    <property type="entry name" value="P_typ_ATPase"/>
</dbReference>
<organism evidence="15 16">
    <name type="scientific">Halosaccharopolyspora lacisalsi</name>
    <dbReference type="NCBI Taxonomy" id="1000566"/>
    <lineage>
        <taxon>Bacteria</taxon>
        <taxon>Bacillati</taxon>
        <taxon>Actinomycetota</taxon>
        <taxon>Actinomycetes</taxon>
        <taxon>Pseudonocardiales</taxon>
        <taxon>Pseudonocardiaceae</taxon>
        <taxon>Halosaccharopolyspora</taxon>
    </lineage>
</organism>
<dbReference type="Pfam" id="PF00122">
    <property type="entry name" value="E1-E2_ATPase"/>
    <property type="match status" value="1"/>
</dbReference>
<dbReference type="InterPro" id="IPR006121">
    <property type="entry name" value="HMA_dom"/>
</dbReference>
<keyword evidence="7" id="KW-1278">Translocase</keyword>
<dbReference type="InterPro" id="IPR018303">
    <property type="entry name" value="ATPase_P-typ_P_site"/>
</dbReference>
<dbReference type="SUPFAM" id="SSF81653">
    <property type="entry name" value="Calcium ATPase, transduction domain A"/>
    <property type="match status" value="1"/>
</dbReference>
<dbReference type="InterPro" id="IPR023299">
    <property type="entry name" value="ATPase_P-typ_cyto_dom_N"/>
</dbReference>
<evidence type="ECO:0000256" key="8">
    <source>
        <dbReference type="ARBA" id="ARBA00022989"/>
    </source>
</evidence>
<reference evidence="15 16" key="1">
    <citation type="submission" date="2020-07" db="EMBL/GenBank/DDBJ databases">
        <title>Sequencing the genomes of 1000 actinobacteria strains.</title>
        <authorList>
            <person name="Klenk H.-P."/>
        </authorList>
    </citation>
    <scope>NUCLEOTIDE SEQUENCE [LARGE SCALE GENOMIC DNA]</scope>
    <source>
        <strain evidence="15 16">DSM 45975</strain>
    </source>
</reference>
<dbReference type="InterPro" id="IPR017969">
    <property type="entry name" value="Heavy-metal-associated_CS"/>
</dbReference>
<dbReference type="FunFam" id="2.70.150.10:FF:000002">
    <property type="entry name" value="Copper-transporting ATPase 1, putative"/>
    <property type="match status" value="1"/>
</dbReference>
<evidence type="ECO:0000259" key="14">
    <source>
        <dbReference type="PROSITE" id="PS50846"/>
    </source>
</evidence>
<evidence type="ECO:0000256" key="9">
    <source>
        <dbReference type="ARBA" id="ARBA00023136"/>
    </source>
</evidence>
<feature type="domain" description="HMA" evidence="14">
    <location>
        <begin position="10"/>
        <end position="74"/>
    </location>
</feature>
<name>A0A839E3Q1_9PSEU</name>
<evidence type="ECO:0000256" key="13">
    <source>
        <dbReference type="SAM" id="MobiDB-lite"/>
    </source>
</evidence>
<dbReference type="SFLD" id="SFLDF00027">
    <property type="entry name" value="p-type_atpase"/>
    <property type="match status" value="1"/>
</dbReference>